<dbReference type="Proteomes" id="UP000314294">
    <property type="component" value="Unassembled WGS sequence"/>
</dbReference>
<reference evidence="1 2" key="1">
    <citation type="submission" date="2019-03" db="EMBL/GenBank/DDBJ databases">
        <title>First draft genome of Liparis tanakae, snailfish: a comprehensive survey of snailfish specific genes.</title>
        <authorList>
            <person name="Kim W."/>
            <person name="Song I."/>
            <person name="Jeong J.-H."/>
            <person name="Kim D."/>
            <person name="Kim S."/>
            <person name="Ryu S."/>
            <person name="Song J.Y."/>
            <person name="Lee S.K."/>
        </authorList>
    </citation>
    <scope>NUCLEOTIDE SEQUENCE [LARGE SCALE GENOMIC DNA]</scope>
    <source>
        <tissue evidence="1">Muscle</tissue>
    </source>
</reference>
<name>A0A4Z2IQ06_9TELE</name>
<sequence length="119" mass="13144">MNVPSFKCGIIRRVKKPGGLRAHSRLSGISLCDHLRLGGNLPFKKAQSNDGKKSRQDGALAKDLVVISEEATSRRGGAERKQIWLTIYVRTNFLSHEDLMETRRGLIYIPACRGGPSAL</sequence>
<proteinExistence type="predicted"/>
<evidence type="ECO:0000313" key="1">
    <source>
        <dbReference type="EMBL" id="TNN79253.1"/>
    </source>
</evidence>
<comment type="caution">
    <text evidence="1">The sequence shown here is derived from an EMBL/GenBank/DDBJ whole genome shotgun (WGS) entry which is preliminary data.</text>
</comment>
<protein>
    <submittedName>
        <fullName evidence="1">Uncharacterized protein</fullName>
    </submittedName>
</protein>
<evidence type="ECO:0000313" key="2">
    <source>
        <dbReference type="Proteomes" id="UP000314294"/>
    </source>
</evidence>
<organism evidence="1 2">
    <name type="scientific">Liparis tanakae</name>
    <name type="common">Tanaka's snailfish</name>
    <dbReference type="NCBI Taxonomy" id="230148"/>
    <lineage>
        <taxon>Eukaryota</taxon>
        <taxon>Metazoa</taxon>
        <taxon>Chordata</taxon>
        <taxon>Craniata</taxon>
        <taxon>Vertebrata</taxon>
        <taxon>Euteleostomi</taxon>
        <taxon>Actinopterygii</taxon>
        <taxon>Neopterygii</taxon>
        <taxon>Teleostei</taxon>
        <taxon>Neoteleostei</taxon>
        <taxon>Acanthomorphata</taxon>
        <taxon>Eupercaria</taxon>
        <taxon>Perciformes</taxon>
        <taxon>Cottioidei</taxon>
        <taxon>Cottales</taxon>
        <taxon>Liparidae</taxon>
        <taxon>Liparis</taxon>
    </lineage>
</organism>
<dbReference type="AlphaFoldDB" id="A0A4Z2IQ06"/>
<accession>A0A4Z2IQ06</accession>
<dbReference type="EMBL" id="SRLO01000066">
    <property type="protein sequence ID" value="TNN79253.1"/>
    <property type="molecule type" value="Genomic_DNA"/>
</dbReference>
<keyword evidence="2" id="KW-1185">Reference proteome</keyword>
<gene>
    <name evidence="1" type="ORF">EYF80_010498</name>
</gene>